<evidence type="ECO:0000256" key="4">
    <source>
        <dbReference type="ARBA" id="ARBA00022598"/>
    </source>
</evidence>
<feature type="binding site" evidence="14">
    <location>
        <position position="143"/>
    </location>
    <ligand>
        <name>NAD(+)</name>
        <dbReference type="ChEBI" id="CHEBI:57540"/>
    </ligand>
</feature>
<dbReference type="SUPFAM" id="SSF50249">
    <property type="entry name" value="Nucleic acid-binding proteins"/>
    <property type="match status" value="1"/>
</dbReference>
<name>A0A1G2UTY8_9BACT</name>
<dbReference type="Gene3D" id="2.40.50.140">
    <property type="entry name" value="Nucleic acid-binding proteins"/>
    <property type="match status" value="1"/>
</dbReference>
<dbReference type="GO" id="GO:0046872">
    <property type="term" value="F:metal ion binding"/>
    <property type="evidence" value="ECO:0007669"/>
    <property type="project" value="UniProtKB-KW"/>
</dbReference>
<dbReference type="GO" id="GO:0006260">
    <property type="term" value="P:DNA replication"/>
    <property type="evidence" value="ECO:0007669"/>
    <property type="project" value="UniProtKB-KW"/>
</dbReference>
<dbReference type="SMART" id="SM00292">
    <property type="entry name" value="BRCT"/>
    <property type="match status" value="1"/>
</dbReference>
<dbReference type="InterPro" id="IPR001679">
    <property type="entry name" value="DNA_ligase"/>
</dbReference>
<dbReference type="NCBIfam" id="NF005932">
    <property type="entry name" value="PRK07956.1"/>
    <property type="match status" value="1"/>
</dbReference>
<dbReference type="PROSITE" id="PS50172">
    <property type="entry name" value="BRCT"/>
    <property type="match status" value="1"/>
</dbReference>
<keyword evidence="4 14" id="KW-0436">Ligase</keyword>
<dbReference type="Gene3D" id="3.30.470.30">
    <property type="entry name" value="DNA ligase/mRNA capping enzyme"/>
    <property type="match status" value="1"/>
</dbReference>
<reference evidence="16 17" key="1">
    <citation type="journal article" date="2016" name="Nat. Commun.">
        <title>Thousands of microbial genomes shed light on interconnected biogeochemical processes in an aquifer system.</title>
        <authorList>
            <person name="Anantharaman K."/>
            <person name="Brown C.T."/>
            <person name="Hug L.A."/>
            <person name="Sharon I."/>
            <person name="Castelle C.J."/>
            <person name="Probst A.J."/>
            <person name="Thomas B.C."/>
            <person name="Singh A."/>
            <person name="Wilkins M.J."/>
            <person name="Karaoz U."/>
            <person name="Brodie E.L."/>
            <person name="Williams K.H."/>
            <person name="Hubbard S.S."/>
            <person name="Banfield J.F."/>
        </authorList>
    </citation>
    <scope>NUCLEOTIDE SEQUENCE [LARGE SCALE GENOMIC DNA]</scope>
</reference>
<feature type="binding site" evidence="14">
    <location>
        <position position="177"/>
    </location>
    <ligand>
        <name>NAD(+)</name>
        <dbReference type="ChEBI" id="CHEBI:57540"/>
    </ligand>
</feature>
<dbReference type="Gene3D" id="1.10.287.610">
    <property type="entry name" value="Helix hairpin bin"/>
    <property type="match status" value="1"/>
</dbReference>
<dbReference type="SUPFAM" id="SSF56091">
    <property type="entry name" value="DNA ligase/mRNA capping enzyme, catalytic domain"/>
    <property type="match status" value="1"/>
</dbReference>
<keyword evidence="14" id="KW-0464">Manganese</keyword>
<organism evidence="16 17">
    <name type="scientific">Candidatus Zambryskibacteria bacterium RIFCSPLOWO2_12_FULL_39_16</name>
    <dbReference type="NCBI Taxonomy" id="1802775"/>
    <lineage>
        <taxon>Bacteria</taxon>
        <taxon>Candidatus Zambryskiibacteriota</taxon>
    </lineage>
</organism>
<dbReference type="GO" id="GO:0003911">
    <property type="term" value="F:DNA ligase (NAD+) activity"/>
    <property type="evidence" value="ECO:0007669"/>
    <property type="project" value="UniProtKB-UniRule"/>
</dbReference>
<dbReference type="HAMAP" id="MF_01588">
    <property type="entry name" value="DNA_ligase_A"/>
    <property type="match status" value="1"/>
</dbReference>
<evidence type="ECO:0000256" key="12">
    <source>
        <dbReference type="ARBA" id="ARBA00034005"/>
    </source>
</evidence>
<evidence type="ECO:0000313" key="16">
    <source>
        <dbReference type="EMBL" id="OHB12859.1"/>
    </source>
</evidence>
<feature type="binding site" evidence="14">
    <location>
        <position position="292"/>
    </location>
    <ligand>
        <name>NAD(+)</name>
        <dbReference type="ChEBI" id="CHEBI:57540"/>
    </ligand>
</feature>
<evidence type="ECO:0000256" key="5">
    <source>
        <dbReference type="ARBA" id="ARBA00022705"/>
    </source>
</evidence>
<dbReference type="InterPro" id="IPR033136">
    <property type="entry name" value="DNA_ligase_CS"/>
</dbReference>
<comment type="catalytic activity">
    <reaction evidence="12 14">
        <text>NAD(+) + (deoxyribonucleotide)n-3'-hydroxyl + 5'-phospho-(deoxyribonucleotide)m = (deoxyribonucleotide)n+m + AMP + beta-nicotinamide D-nucleotide.</text>
        <dbReference type="EC" id="6.5.1.2"/>
    </reaction>
</comment>
<evidence type="ECO:0000256" key="6">
    <source>
        <dbReference type="ARBA" id="ARBA00022723"/>
    </source>
</evidence>
<feature type="binding site" evidence="14">
    <location>
        <position position="430"/>
    </location>
    <ligand>
        <name>Zn(2+)</name>
        <dbReference type="ChEBI" id="CHEBI:29105"/>
    </ligand>
</feature>
<keyword evidence="7 14" id="KW-0227">DNA damage</keyword>
<dbReference type="SUPFAM" id="SSF47781">
    <property type="entry name" value="RuvA domain 2-like"/>
    <property type="match status" value="1"/>
</dbReference>
<dbReference type="Pfam" id="PF03120">
    <property type="entry name" value="OB_DNA_ligase"/>
    <property type="match status" value="1"/>
</dbReference>
<dbReference type="InterPro" id="IPR013840">
    <property type="entry name" value="DNAligase_N"/>
</dbReference>
<dbReference type="SMART" id="SM00278">
    <property type="entry name" value="HhH1"/>
    <property type="match status" value="3"/>
</dbReference>
<keyword evidence="11 14" id="KW-0234">DNA repair</keyword>
<dbReference type="InterPro" id="IPR041663">
    <property type="entry name" value="DisA/LigA_HHH"/>
</dbReference>
<evidence type="ECO:0000259" key="15">
    <source>
        <dbReference type="PROSITE" id="PS50172"/>
    </source>
</evidence>
<evidence type="ECO:0000256" key="2">
    <source>
        <dbReference type="ARBA" id="ARBA00012722"/>
    </source>
</evidence>
<dbReference type="GO" id="GO:0006281">
    <property type="term" value="P:DNA repair"/>
    <property type="evidence" value="ECO:0007669"/>
    <property type="project" value="UniProtKB-KW"/>
</dbReference>
<evidence type="ECO:0000256" key="11">
    <source>
        <dbReference type="ARBA" id="ARBA00023204"/>
    </source>
</evidence>
<evidence type="ECO:0000256" key="10">
    <source>
        <dbReference type="ARBA" id="ARBA00023027"/>
    </source>
</evidence>
<dbReference type="PANTHER" id="PTHR23389">
    <property type="entry name" value="CHROMOSOME TRANSMISSION FIDELITY FACTOR 18"/>
    <property type="match status" value="1"/>
</dbReference>
<dbReference type="SMART" id="SM00532">
    <property type="entry name" value="LIGANc"/>
    <property type="match status" value="1"/>
</dbReference>
<dbReference type="InterPro" id="IPR010994">
    <property type="entry name" value="RuvA_2-like"/>
</dbReference>
<dbReference type="GO" id="GO:0003677">
    <property type="term" value="F:DNA binding"/>
    <property type="evidence" value="ECO:0007669"/>
    <property type="project" value="InterPro"/>
</dbReference>
<dbReference type="Pfam" id="PF01653">
    <property type="entry name" value="DNA_ligase_aden"/>
    <property type="match status" value="1"/>
</dbReference>
<dbReference type="AlphaFoldDB" id="A0A1G2UTY8"/>
<accession>A0A1G2UTY8</accession>
<dbReference type="SUPFAM" id="SSF52113">
    <property type="entry name" value="BRCT domain"/>
    <property type="match status" value="1"/>
</dbReference>
<dbReference type="CDD" id="cd00114">
    <property type="entry name" value="LIGANc"/>
    <property type="match status" value="1"/>
</dbReference>
<dbReference type="FunFam" id="2.40.50.140:FF:000012">
    <property type="entry name" value="DNA ligase"/>
    <property type="match status" value="1"/>
</dbReference>
<dbReference type="EMBL" id="MHWS01000003">
    <property type="protein sequence ID" value="OHB12859.1"/>
    <property type="molecule type" value="Genomic_DNA"/>
</dbReference>
<feature type="binding site" evidence="14">
    <location>
        <begin position="35"/>
        <end position="39"/>
    </location>
    <ligand>
        <name>NAD(+)</name>
        <dbReference type="ChEBI" id="CHEBI:57540"/>
    </ligand>
</feature>
<evidence type="ECO:0000256" key="8">
    <source>
        <dbReference type="ARBA" id="ARBA00022833"/>
    </source>
</evidence>
<proteinExistence type="inferred from homology"/>
<comment type="similarity">
    <text evidence="13 14">Belongs to the NAD-dependent DNA ligase family. LigA subfamily.</text>
</comment>
<dbReference type="PIRSF" id="PIRSF001604">
    <property type="entry name" value="LigA"/>
    <property type="match status" value="1"/>
</dbReference>
<comment type="cofactor">
    <cofactor evidence="14">
        <name>Mg(2+)</name>
        <dbReference type="ChEBI" id="CHEBI:18420"/>
    </cofactor>
    <cofactor evidence="14">
        <name>Mn(2+)</name>
        <dbReference type="ChEBI" id="CHEBI:29035"/>
    </cofactor>
</comment>
<feature type="binding site" evidence="14">
    <location>
        <position position="316"/>
    </location>
    <ligand>
        <name>NAD(+)</name>
        <dbReference type="ChEBI" id="CHEBI:57540"/>
    </ligand>
</feature>
<dbReference type="FunFam" id="1.10.287.610:FF:000002">
    <property type="entry name" value="DNA ligase"/>
    <property type="match status" value="1"/>
</dbReference>
<dbReference type="NCBIfam" id="TIGR00575">
    <property type="entry name" value="dnlj"/>
    <property type="match status" value="1"/>
</dbReference>
<evidence type="ECO:0000256" key="1">
    <source>
        <dbReference type="ARBA" id="ARBA00004067"/>
    </source>
</evidence>
<dbReference type="CDD" id="cd17748">
    <property type="entry name" value="BRCT_DNA_ligase_like"/>
    <property type="match status" value="1"/>
</dbReference>
<feature type="binding site" evidence="14">
    <location>
        <begin position="84"/>
        <end position="85"/>
    </location>
    <ligand>
        <name>NAD(+)</name>
        <dbReference type="ChEBI" id="CHEBI:57540"/>
    </ligand>
</feature>
<dbReference type="Pfam" id="PF12826">
    <property type="entry name" value="HHH_2"/>
    <property type="match status" value="1"/>
</dbReference>
<dbReference type="Pfam" id="PF00533">
    <property type="entry name" value="BRCT"/>
    <property type="match status" value="1"/>
</dbReference>
<dbReference type="InterPro" id="IPR003583">
    <property type="entry name" value="Hlx-hairpin-Hlx_DNA-bd_motif"/>
</dbReference>
<keyword evidence="10 14" id="KW-0520">NAD</keyword>
<keyword evidence="5 14" id="KW-0235">DNA replication</keyword>
<sequence length="671" mass="76018">MEIPDKIKKRVENLREIIEKHNYLYYVMDTPEIEDTAYDSLVLDLQKLEKEYPSLKTETSPTQRVGGEPLKEFKKVRHQVSQWSFNDAFSEEDMRDFDERVKRMLEKESNRKIKPTYACELKIDGLKIVLSYKKGELIIAATRGDGVVGEDVTNNIKTITSVPLKLLKPIDIVVEGEVWLGKNNFEKINKERKKKEEILFANPRNAAAGTLRQLDSKIVAERKLDSFIYDLAQSEETPTSQIEELQYLQTLGFKVNKNFKLCRDIEEVISYWKSWQNKKNKEDYLIDGVVVKINETKYQNLLGYTGKAPRFAIAFKFPAEQVTTVVEDIVLQVGRTGVLTPVAHLRPVLVAGSTVSRATLHNEDEIKRLDVRIGDTVILQKAGDIIPDIVSVVKDLRTGKEKQFIWPMKVADCGGDGSIERMAGEAAWRCKNKNSFIQKKRKFYHFAGKQAFDIDGLGPKIIGALLDAELISRYDDVFTLKKGDLLVLPRFAEKSVDNLLNSIEKAKNVNLPRLIISLSISNVGEETAYLLADNFQTIEKLKKVKTEDLEKIEGIGPIVARSIIDWFKGKENIKILDKLLKHVKIQDSPFSGPSTSNVKFVGKTFVLTGTLPSMSRDEAKEKIRSLGGNVSSFVSKETDFVVAGESPGSKYEKALELGVRVLDEQEFKKFI</sequence>
<dbReference type="InterPro" id="IPR013839">
    <property type="entry name" value="DNAligase_adenylation"/>
</dbReference>
<evidence type="ECO:0000313" key="17">
    <source>
        <dbReference type="Proteomes" id="UP000177276"/>
    </source>
</evidence>
<dbReference type="InterPro" id="IPR001357">
    <property type="entry name" value="BRCT_dom"/>
</dbReference>
<keyword evidence="8 14" id="KW-0862">Zinc</keyword>
<dbReference type="InterPro" id="IPR012340">
    <property type="entry name" value="NA-bd_OB-fold"/>
</dbReference>
<keyword evidence="6 14" id="KW-0479">Metal-binding</keyword>
<dbReference type="FunFam" id="3.30.470.30:FF:000001">
    <property type="entry name" value="DNA ligase"/>
    <property type="match status" value="1"/>
</dbReference>
<evidence type="ECO:0000256" key="9">
    <source>
        <dbReference type="ARBA" id="ARBA00022842"/>
    </source>
</evidence>
<dbReference type="EC" id="6.5.1.2" evidence="2 14"/>
<keyword evidence="9 14" id="KW-0460">Magnesium</keyword>
<feature type="active site" description="N6-AMP-lysine intermediate" evidence="14">
    <location>
        <position position="122"/>
    </location>
</feature>
<dbReference type="Gene3D" id="3.40.50.10190">
    <property type="entry name" value="BRCT domain"/>
    <property type="match status" value="1"/>
</dbReference>
<feature type="binding site" evidence="14">
    <location>
        <position position="120"/>
    </location>
    <ligand>
        <name>NAD(+)</name>
        <dbReference type="ChEBI" id="CHEBI:57540"/>
    </ligand>
</feature>
<dbReference type="Gene3D" id="1.10.150.20">
    <property type="entry name" value="5' to 3' exonuclease, C-terminal subdomain"/>
    <property type="match status" value="2"/>
</dbReference>
<protein>
    <recommendedName>
        <fullName evidence="3 14">DNA ligase</fullName>
        <ecNumber evidence="2 14">6.5.1.2</ecNumber>
    </recommendedName>
    <alternativeName>
        <fullName evidence="14">Polydeoxyribonucleotide synthase [NAD(+)]</fullName>
    </alternativeName>
</protein>
<dbReference type="InterPro" id="IPR004150">
    <property type="entry name" value="NAD_DNA_ligase_OB"/>
</dbReference>
<comment type="caution">
    <text evidence="16">The sequence shown here is derived from an EMBL/GenBank/DDBJ whole genome shotgun (WGS) entry which is preliminary data.</text>
</comment>
<dbReference type="Pfam" id="PF22745">
    <property type="entry name" value="Nlig-Ia"/>
    <property type="match status" value="1"/>
</dbReference>
<evidence type="ECO:0000256" key="13">
    <source>
        <dbReference type="ARBA" id="ARBA00060881"/>
    </source>
</evidence>
<evidence type="ECO:0000256" key="7">
    <source>
        <dbReference type="ARBA" id="ARBA00022763"/>
    </source>
</evidence>
<dbReference type="Proteomes" id="UP000177276">
    <property type="component" value="Unassembled WGS sequence"/>
</dbReference>
<comment type="caution">
    <text evidence="14">Lacks conserved residue(s) required for the propagation of feature annotation.</text>
</comment>
<dbReference type="GO" id="GO:0005829">
    <property type="term" value="C:cytosol"/>
    <property type="evidence" value="ECO:0007669"/>
    <property type="project" value="TreeGrafter"/>
</dbReference>
<dbReference type="Pfam" id="PF14520">
    <property type="entry name" value="HHH_5"/>
    <property type="match status" value="1"/>
</dbReference>
<feature type="binding site" evidence="14">
    <location>
        <position position="413"/>
    </location>
    <ligand>
        <name>Zn(2+)</name>
        <dbReference type="ChEBI" id="CHEBI:29105"/>
    </ligand>
</feature>
<evidence type="ECO:0000256" key="14">
    <source>
        <dbReference type="HAMAP-Rule" id="MF_01588"/>
    </source>
</evidence>
<dbReference type="PROSITE" id="PS01056">
    <property type="entry name" value="DNA_LIGASE_N2"/>
    <property type="match status" value="1"/>
</dbReference>
<dbReference type="PANTHER" id="PTHR23389:SF9">
    <property type="entry name" value="DNA LIGASE"/>
    <property type="match status" value="1"/>
</dbReference>
<dbReference type="InterPro" id="IPR036420">
    <property type="entry name" value="BRCT_dom_sf"/>
</dbReference>
<evidence type="ECO:0000256" key="3">
    <source>
        <dbReference type="ARBA" id="ARBA00013308"/>
    </source>
</evidence>
<comment type="function">
    <text evidence="1 14">DNA ligase that catalyzes the formation of phosphodiester linkages between 5'-phosphoryl and 3'-hydroxyl groups in double-stranded DNA using NAD as a coenzyme and as the energy source for the reaction. It is essential for DNA replication and repair of damaged DNA.</text>
</comment>
<feature type="domain" description="BRCT" evidence="15">
    <location>
        <begin position="595"/>
        <end position="671"/>
    </location>
</feature>
<gene>
    <name evidence="14" type="primary">ligA</name>
    <name evidence="16" type="ORF">A3G46_02380</name>
</gene>